<evidence type="ECO:0000256" key="8">
    <source>
        <dbReference type="SAM" id="MobiDB-lite"/>
    </source>
</evidence>
<evidence type="ECO:0000256" key="5">
    <source>
        <dbReference type="ARBA" id="ARBA00023125"/>
    </source>
</evidence>
<dbReference type="SUPFAM" id="SSF46689">
    <property type="entry name" value="Homeodomain-like"/>
    <property type="match status" value="1"/>
</dbReference>
<dbReference type="STRING" id="4540.A0A3L6TND5"/>
<gene>
    <name evidence="10" type="ORF">C2845_PM01G34830</name>
</gene>
<dbReference type="Pfam" id="PF00249">
    <property type="entry name" value="Myb_DNA-binding"/>
    <property type="match status" value="1"/>
</dbReference>
<evidence type="ECO:0000313" key="11">
    <source>
        <dbReference type="Proteomes" id="UP000275267"/>
    </source>
</evidence>
<dbReference type="InterPro" id="IPR001005">
    <property type="entry name" value="SANT/Myb"/>
</dbReference>
<organism evidence="10 11">
    <name type="scientific">Panicum miliaceum</name>
    <name type="common">Proso millet</name>
    <name type="synonym">Broomcorn millet</name>
    <dbReference type="NCBI Taxonomy" id="4540"/>
    <lineage>
        <taxon>Eukaryota</taxon>
        <taxon>Viridiplantae</taxon>
        <taxon>Streptophyta</taxon>
        <taxon>Embryophyta</taxon>
        <taxon>Tracheophyta</taxon>
        <taxon>Spermatophyta</taxon>
        <taxon>Magnoliopsida</taxon>
        <taxon>Liliopsida</taxon>
        <taxon>Poales</taxon>
        <taxon>Poaceae</taxon>
        <taxon>PACMAD clade</taxon>
        <taxon>Panicoideae</taxon>
        <taxon>Panicodae</taxon>
        <taxon>Paniceae</taxon>
        <taxon>Panicinae</taxon>
        <taxon>Panicum</taxon>
        <taxon>Panicum sect. Panicum</taxon>
    </lineage>
</organism>
<protein>
    <recommendedName>
        <fullName evidence="9">Myb-like domain-containing protein</fullName>
    </recommendedName>
</protein>
<feature type="region of interest" description="Disordered" evidence="8">
    <location>
        <begin position="99"/>
        <end position="147"/>
    </location>
</feature>
<dbReference type="FunFam" id="1.10.10.60:FF:000002">
    <property type="entry name" value="Myb family transcription factor"/>
    <property type="match status" value="1"/>
</dbReference>
<proteinExistence type="predicted"/>
<evidence type="ECO:0000256" key="3">
    <source>
        <dbReference type="ARBA" id="ARBA00022782"/>
    </source>
</evidence>
<name>A0A3L6TND5_PANMI</name>
<keyword evidence="7" id="KW-0539">Nucleus</keyword>
<dbReference type="Proteomes" id="UP000275267">
    <property type="component" value="Unassembled WGS sequence"/>
</dbReference>
<keyword evidence="5" id="KW-0238">DNA-binding</keyword>
<feature type="compositionally biased region" description="Low complexity" evidence="8">
    <location>
        <begin position="117"/>
        <end position="130"/>
    </location>
</feature>
<feature type="compositionally biased region" description="Gly residues" evidence="8">
    <location>
        <begin position="131"/>
        <end position="142"/>
    </location>
</feature>
<dbReference type="GO" id="GO:0005634">
    <property type="term" value="C:nucleus"/>
    <property type="evidence" value="ECO:0007669"/>
    <property type="project" value="UniProtKB-SubCell"/>
</dbReference>
<dbReference type="GO" id="GO:0006355">
    <property type="term" value="P:regulation of DNA-templated transcription"/>
    <property type="evidence" value="ECO:0007669"/>
    <property type="project" value="InterPro"/>
</dbReference>
<keyword evidence="11" id="KW-1185">Reference proteome</keyword>
<keyword evidence="2" id="KW-0217">Developmental protein</keyword>
<dbReference type="InterPro" id="IPR044847">
    <property type="entry name" value="KAN_fam"/>
</dbReference>
<dbReference type="InterPro" id="IPR006447">
    <property type="entry name" value="Myb_dom_plants"/>
</dbReference>
<evidence type="ECO:0000256" key="1">
    <source>
        <dbReference type="ARBA" id="ARBA00004123"/>
    </source>
</evidence>
<evidence type="ECO:0000256" key="6">
    <source>
        <dbReference type="ARBA" id="ARBA00023163"/>
    </source>
</evidence>
<dbReference type="OrthoDB" id="551907at2759"/>
<keyword evidence="3" id="KW-0221">Differentiation</keyword>
<dbReference type="NCBIfam" id="TIGR01557">
    <property type="entry name" value="myb_SHAQKYF"/>
    <property type="match status" value="1"/>
</dbReference>
<comment type="caution">
    <text evidence="10">The sequence shown here is derived from an EMBL/GenBank/DDBJ whole genome shotgun (WGS) entry which is preliminary data.</text>
</comment>
<feature type="compositionally biased region" description="Low complexity" evidence="8">
    <location>
        <begin position="350"/>
        <end position="372"/>
    </location>
</feature>
<reference evidence="11" key="1">
    <citation type="journal article" date="2019" name="Nat. Commun.">
        <title>The genome of broomcorn millet.</title>
        <authorList>
            <person name="Zou C."/>
            <person name="Miki D."/>
            <person name="Li D."/>
            <person name="Tang Q."/>
            <person name="Xiao L."/>
            <person name="Rajput S."/>
            <person name="Deng P."/>
            <person name="Jia W."/>
            <person name="Huang R."/>
            <person name="Zhang M."/>
            <person name="Sun Y."/>
            <person name="Hu J."/>
            <person name="Fu X."/>
            <person name="Schnable P.S."/>
            <person name="Li F."/>
            <person name="Zhang H."/>
            <person name="Feng B."/>
            <person name="Zhu X."/>
            <person name="Liu R."/>
            <person name="Schnable J.C."/>
            <person name="Zhu J.-K."/>
            <person name="Zhang H."/>
        </authorList>
    </citation>
    <scope>NUCLEOTIDE SEQUENCE [LARGE SCALE GENOMIC DNA]</scope>
</reference>
<sequence>MSYATHDLITKIHFSSNKNNKHSSILNSEVPRKPAMAATAAANDLSLHISPPSPPDAGSSGGGSGEACHETADGFFAKPPKLCLGLETATAAQQDGQCDVQQQRLHQPSQIQRFKKSSSAAALSGGTTRSGNGGGGGGGGGKRSSRAPRMRWTTALHAHFVHAVELLGGHERATPKSVLELMNVKDLTLAHVKSHLQMYRTVKGTTADRSCAAGHVQMRDMGFLQRACEVNGFEAFNNHSTSSTRMLASSAGPPAGKQEVAWCLRPPLAQQSGLPLPLPCPYLMSAHHNRYLLSQDHHQGWRRGAQQDAAASRVLAGHHDNTAGRLHAGHADAATTRRPSWSAGVASRWSSPSSTMTPSPSAGAGRSSSSSSIEQACWMMNKQQQAPSSRVAAPDLEISLGRQGWQHSLQDQQQRSGEPAAAAKELALLKCL</sequence>
<dbReference type="PANTHER" id="PTHR31496">
    <property type="entry name" value="TRANSCRIPTION FACTOR KAN2-RELATED"/>
    <property type="match status" value="1"/>
</dbReference>
<feature type="domain" description="Myb-like" evidence="9">
    <location>
        <begin position="149"/>
        <end position="200"/>
    </location>
</feature>
<dbReference type="InterPro" id="IPR009057">
    <property type="entry name" value="Homeodomain-like_sf"/>
</dbReference>
<feature type="region of interest" description="Disordered" evidence="8">
    <location>
        <begin position="46"/>
        <end position="71"/>
    </location>
</feature>
<keyword evidence="6" id="KW-0804">Transcription</keyword>
<dbReference type="PANTHER" id="PTHR31496:SF28">
    <property type="entry name" value="G2-LIKE TRANSCRIPTION FACTOR"/>
    <property type="match status" value="1"/>
</dbReference>
<evidence type="ECO:0000259" key="9">
    <source>
        <dbReference type="Pfam" id="PF00249"/>
    </source>
</evidence>
<dbReference type="AlphaFoldDB" id="A0A3L6TND5"/>
<evidence type="ECO:0000256" key="7">
    <source>
        <dbReference type="ARBA" id="ARBA00023242"/>
    </source>
</evidence>
<keyword evidence="4" id="KW-0805">Transcription regulation</keyword>
<evidence type="ECO:0000256" key="4">
    <source>
        <dbReference type="ARBA" id="ARBA00023015"/>
    </source>
</evidence>
<feature type="region of interest" description="Disordered" evidence="8">
    <location>
        <begin position="328"/>
        <end position="373"/>
    </location>
</feature>
<dbReference type="EMBL" id="PQIB02000001">
    <property type="protein sequence ID" value="RLN40985.1"/>
    <property type="molecule type" value="Genomic_DNA"/>
</dbReference>
<accession>A0A3L6TND5</accession>
<dbReference type="GO" id="GO:0000976">
    <property type="term" value="F:transcription cis-regulatory region binding"/>
    <property type="evidence" value="ECO:0007669"/>
    <property type="project" value="InterPro"/>
</dbReference>
<comment type="subcellular location">
    <subcellularLocation>
        <location evidence="1">Nucleus</location>
    </subcellularLocation>
</comment>
<dbReference type="GO" id="GO:0010158">
    <property type="term" value="P:abaxial cell fate specification"/>
    <property type="evidence" value="ECO:0007669"/>
    <property type="project" value="InterPro"/>
</dbReference>
<evidence type="ECO:0000256" key="2">
    <source>
        <dbReference type="ARBA" id="ARBA00022473"/>
    </source>
</evidence>
<dbReference type="Gene3D" id="1.10.10.60">
    <property type="entry name" value="Homeodomain-like"/>
    <property type="match status" value="1"/>
</dbReference>
<evidence type="ECO:0000313" key="10">
    <source>
        <dbReference type="EMBL" id="RLN40985.1"/>
    </source>
</evidence>